<evidence type="ECO:0000313" key="1">
    <source>
        <dbReference type="EMBL" id="TLP89038.1"/>
    </source>
</evidence>
<feature type="non-terminal residue" evidence="1">
    <location>
        <position position="59"/>
    </location>
</feature>
<name>A0A5R9B052_9MICC</name>
<keyword evidence="2" id="KW-1185">Reference proteome</keyword>
<comment type="caution">
    <text evidence="1">The sequence shown here is derived from an EMBL/GenBank/DDBJ whole genome shotgun (WGS) entry which is preliminary data.</text>
</comment>
<dbReference type="EMBL" id="VAVZ01000140">
    <property type="protein sequence ID" value="TLP89038.1"/>
    <property type="molecule type" value="Genomic_DNA"/>
</dbReference>
<protein>
    <submittedName>
        <fullName evidence="1">IS1380 family transposase</fullName>
    </submittedName>
</protein>
<evidence type="ECO:0000313" key="2">
    <source>
        <dbReference type="Proteomes" id="UP000310458"/>
    </source>
</evidence>
<gene>
    <name evidence="1" type="ORF">FEF26_15620</name>
</gene>
<reference evidence="1 2" key="1">
    <citation type="submission" date="2019-05" db="EMBL/GenBank/DDBJ databases">
        <title>Nesterenkonia sp. GY074 isolated from the Southern Atlantic Ocean.</title>
        <authorList>
            <person name="Zhang G."/>
        </authorList>
    </citation>
    <scope>NUCLEOTIDE SEQUENCE [LARGE SCALE GENOMIC DNA]</scope>
    <source>
        <strain evidence="1 2">GY074</strain>
    </source>
</reference>
<dbReference type="AlphaFoldDB" id="A0A5R9B052"/>
<sequence>MKVSADGQGVVSHAGVGMLRELAERTGLVTGLSEPLLDSYKGLPVHAPGRVLTDLAVAV</sequence>
<organism evidence="1 2">
    <name type="scientific">Nesterenkonia salmonea</name>
    <dbReference type="NCBI Taxonomy" id="1804987"/>
    <lineage>
        <taxon>Bacteria</taxon>
        <taxon>Bacillati</taxon>
        <taxon>Actinomycetota</taxon>
        <taxon>Actinomycetes</taxon>
        <taxon>Micrococcales</taxon>
        <taxon>Micrococcaceae</taxon>
        <taxon>Nesterenkonia</taxon>
    </lineage>
</organism>
<accession>A0A5R9B052</accession>
<proteinExistence type="predicted"/>
<dbReference type="Proteomes" id="UP000310458">
    <property type="component" value="Unassembled WGS sequence"/>
</dbReference>